<dbReference type="Proteomes" id="UP000474967">
    <property type="component" value="Unassembled WGS sequence"/>
</dbReference>
<dbReference type="PANTHER" id="PTHR43476">
    <property type="entry name" value="3-(3-HYDROXY-PHENYL)PROPIONATE/3-HYDROXYCINNAMIC ACID HYDROXYLASE"/>
    <property type="match status" value="1"/>
</dbReference>
<dbReference type="NCBIfam" id="NF004829">
    <property type="entry name" value="PRK06183.1-3"/>
    <property type="match status" value="1"/>
</dbReference>
<dbReference type="PANTHER" id="PTHR43476:SF3">
    <property type="entry name" value="FAD-BINDING MONOOXYGENASE"/>
    <property type="match status" value="1"/>
</dbReference>
<dbReference type="RefSeq" id="WP_163288073.1">
    <property type="nucleotide sequence ID" value="NZ_JAAGWY010000001.1"/>
</dbReference>
<dbReference type="EMBL" id="JAAGWY010000001">
    <property type="protein sequence ID" value="NEN04997.1"/>
    <property type="molecule type" value="Genomic_DNA"/>
</dbReference>
<evidence type="ECO:0000313" key="3">
    <source>
        <dbReference type="EMBL" id="NEN04997.1"/>
    </source>
</evidence>
<sequence length="532" mass="57806">MSTVDPVLPTEVDILIAGAGPTGLTLAGLLGQRGIRTLVIDPHHEAYPLPRAVHLDDEVLQILHQLGVGEQFATISEPASGLRLVDSDHRILAQFERRESGFLPQANMFDQPDLEELLRRNLTRFASVTLAGGQELVGVMQSGSLASVRVRNVDTGELQQVHAKFVIGCDGANSVVRSLIGSTNLDLGFEQRWLVVDVQCGVPVDAWNGVQQVCDTNRAATYMHVTGDHHRWEFQLVEGESADDYRRLDDVRRLIDPWVAHVDDGDLRIVRCMEYTFRARVARQWRRGRLLIAGDAAHLTPPFIGQGMGSGLRDAMNLAWKLDIALRRADFDALLDSYEAERAPHAKALVRRAVMIGKVMTGGGRAAVAARRVILPVLNRIPHLGDVILSSATPPLVAGPLVSRRVPRRVRGALLPLVCLVPAAGEVLIDPAVGSGFTLLVLSESDRRFVQATTAARVVCAAADPSSTASRILTEWLEAAGARFALIRPDGVVLGIGDTFAELAQQSEVRWVCPLLPGELTSTHAIPTARSQ</sequence>
<dbReference type="Gene3D" id="3.50.50.60">
    <property type="entry name" value="FAD/NAD(P)-binding domain"/>
    <property type="match status" value="1"/>
</dbReference>
<dbReference type="PRINTS" id="PR00420">
    <property type="entry name" value="RNGMNOXGNASE"/>
</dbReference>
<proteinExistence type="predicted"/>
<comment type="caution">
    <text evidence="3">The sequence shown here is derived from an EMBL/GenBank/DDBJ whole genome shotgun (WGS) entry which is preliminary data.</text>
</comment>
<reference evidence="3 4" key="1">
    <citation type="journal article" date="2014" name="J. Microbiol.">
        <title>Diaminobutyricibacter tongyongensis gen. nov., sp. nov. and Homoserinibacter gongjuensis gen. nov., sp. nov. belong to the family Microbacteriaceae.</title>
        <authorList>
            <person name="Kim S.J."/>
            <person name="Ahn J.H."/>
            <person name="Weon H.Y."/>
            <person name="Hamada M."/>
            <person name="Suzuki K."/>
            <person name="Kwon S.W."/>
        </authorList>
    </citation>
    <scope>NUCLEOTIDE SEQUENCE [LARGE SCALE GENOMIC DNA]</scope>
    <source>
        <strain evidence="3 4">NBRC 108724</strain>
    </source>
</reference>
<dbReference type="GO" id="GO:0019622">
    <property type="term" value="P:3-(3-hydroxy)phenylpropionate catabolic process"/>
    <property type="evidence" value="ECO:0007669"/>
    <property type="project" value="TreeGrafter"/>
</dbReference>
<dbReference type="InterPro" id="IPR036188">
    <property type="entry name" value="FAD/NAD-bd_sf"/>
</dbReference>
<dbReference type="AlphaFoldDB" id="A0A6L9XUR3"/>
<keyword evidence="1" id="KW-0560">Oxidoreductase</keyword>
<dbReference type="GO" id="GO:0008688">
    <property type="term" value="F:3-(3-hydroxyphenyl)propionate hydroxylase activity"/>
    <property type="evidence" value="ECO:0007669"/>
    <property type="project" value="TreeGrafter"/>
</dbReference>
<evidence type="ECO:0000256" key="1">
    <source>
        <dbReference type="ARBA" id="ARBA00023002"/>
    </source>
</evidence>
<evidence type="ECO:0000313" key="4">
    <source>
        <dbReference type="Proteomes" id="UP000474967"/>
    </source>
</evidence>
<dbReference type="GO" id="GO:0071949">
    <property type="term" value="F:FAD binding"/>
    <property type="evidence" value="ECO:0007669"/>
    <property type="project" value="InterPro"/>
</dbReference>
<evidence type="ECO:0000259" key="2">
    <source>
        <dbReference type="Pfam" id="PF01494"/>
    </source>
</evidence>
<dbReference type="InterPro" id="IPR050631">
    <property type="entry name" value="PheA/TfdB_FAD_monoxygenase"/>
</dbReference>
<dbReference type="SUPFAM" id="SSF51905">
    <property type="entry name" value="FAD/NAD(P)-binding domain"/>
    <property type="match status" value="1"/>
</dbReference>
<feature type="domain" description="FAD-binding" evidence="2">
    <location>
        <begin position="11"/>
        <end position="353"/>
    </location>
</feature>
<protein>
    <submittedName>
        <fullName evidence="3">Bifunctional 3-(3-hydroxy-phenyl)propionate/3-hydroxycinnamic acid hydroxylase</fullName>
    </submittedName>
</protein>
<dbReference type="Gene3D" id="3.30.70.2450">
    <property type="match status" value="1"/>
</dbReference>
<accession>A0A6L9XUR3</accession>
<gene>
    <name evidence="3" type="ORF">G3T36_03850</name>
</gene>
<name>A0A6L9XUR3_9MICO</name>
<organism evidence="3 4">
    <name type="scientific">Leifsonia tongyongensis</name>
    <dbReference type="NCBI Taxonomy" id="1268043"/>
    <lineage>
        <taxon>Bacteria</taxon>
        <taxon>Bacillati</taxon>
        <taxon>Actinomycetota</taxon>
        <taxon>Actinomycetes</taxon>
        <taxon>Micrococcales</taxon>
        <taxon>Microbacteriaceae</taxon>
        <taxon>Leifsonia</taxon>
    </lineage>
</organism>
<dbReference type="InterPro" id="IPR002938">
    <property type="entry name" value="FAD-bd"/>
</dbReference>
<keyword evidence="4" id="KW-1185">Reference proteome</keyword>
<dbReference type="Pfam" id="PF01494">
    <property type="entry name" value="FAD_binding_3"/>
    <property type="match status" value="1"/>
</dbReference>